<evidence type="ECO:0000313" key="9">
    <source>
        <dbReference type="Proteomes" id="UP000011747"/>
    </source>
</evidence>
<dbReference type="SUPFAM" id="SSF103481">
    <property type="entry name" value="Multidrug resistance efflux transporter EmrE"/>
    <property type="match status" value="2"/>
</dbReference>
<dbReference type="AlphaFoldDB" id="G9QHN1"/>
<comment type="subcellular location">
    <subcellularLocation>
        <location evidence="1">Endomembrane system</location>
        <topology evidence="1">Multi-pass membrane protein</topology>
    </subcellularLocation>
</comment>
<feature type="transmembrane region" description="Helical" evidence="6">
    <location>
        <begin position="63"/>
        <end position="82"/>
    </location>
</feature>
<dbReference type="Pfam" id="PF00892">
    <property type="entry name" value="EamA"/>
    <property type="match status" value="2"/>
</dbReference>
<proteinExistence type="inferred from homology"/>
<feature type="transmembrane region" description="Helical" evidence="6">
    <location>
        <begin position="33"/>
        <end position="54"/>
    </location>
</feature>
<dbReference type="Proteomes" id="UP000011747">
    <property type="component" value="Unassembled WGS sequence"/>
</dbReference>
<keyword evidence="4 6" id="KW-1133">Transmembrane helix</keyword>
<dbReference type="InterPro" id="IPR050638">
    <property type="entry name" value="AA-Vitamin_Transporters"/>
</dbReference>
<keyword evidence="9" id="KW-1185">Reference proteome</keyword>
<dbReference type="HOGENOM" id="CLU_033863_9_2_9"/>
<comment type="caution">
    <text evidence="8">The sequence shown here is derived from an EMBL/GenBank/DDBJ whole genome shotgun (WGS) entry which is preliminary data.</text>
</comment>
<feature type="transmembrane region" description="Helical" evidence="6">
    <location>
        <begin position="178"/>
        <end position="200"/>
    </location>
</feature>
<feature type="transmembrane region" description="Helical" evidence="6">
    <location>
        <begin position="88"/>
        <end position="109"/>
    </location>
</feature>
<keyword evidence="5 6" id="KW-0472">Membrane</keyword>
<feature type="domain" description="EamA" evidence="7">
    <location>
        <begin position="148"/>
        <end position="281"/>
    </location>
</feature>
<dbReference type="InterPro" id="IPR037185">
    <property type="entry name" value="EmrE-like"/>
</dbReference>
<dbReference type="PANTHER" id="PTHR32322:SF2">
    <property type="entry name" value="EAMA DOMAIN-CONTAINING PROTEIN"/>
    <property type="match status" value="1"/>
</dbReference>
<evidence type="ECO:0000313" key="8">
    <source>
        <dbReference type="EMBL" id="EHL79349.1"/>
    </source>
</evidence>
<protein>
    <recommendedName>
        <fullName evidence="7">EamA domain-containing protein</fullName>
    </recommendedName>
</protein>
<gene>
    <name evidence="8" type="ORF">HMPREF1015_03090</name>
</gene>
<evidence type="ECO:0000256" key="2">
    <source>
        <dbReference type="ARBA" id="ARBA00007362"/>
    </source>
</evidence>
<comment type="similarity">
    <text evidence="2">Belongs to the EamA transporter family.</text>
</comment>
<evidence type="ECO:0000256" key="4">
    <source>
        <dbReference type="ARBA" id="ARBA00022989"/>
    </source>
</evidence>
<dbReference type="GO" id="GO:0016020">
    <property type="term" value="C:membrane"/>
    <property type="evidence" value="ECO:0007669"/>
    <property type="project" value="UniProtKB-SubCell"/>
</dbReference>
<dbReference type="RefSeq" id="WP_003352711.1">
    <property type="nucleotide sequence ID" value="NZ_JH414741.1"/>
</dbReference>
<evidence type="ECO:0000256" key="5">
    <source>
        <dbReference type="ARBA" id="ARBA00023136"/>
    </source>
</evidence>
<feature type="transmembrane region" description="Helical" evidence="6">
    <location>
        <begin position="239"/>
        <end position="259"/>
    </location>
</feature>
<feature type="transmembrane region" description="Helical" evidence="6">
    <location>
        <begin position="265"/>
        <end position="282"/>
    </location>
</feature>
<evidence type="ECO:0000256" key="6">
    <source>
        <dbReference type="SAM" id="Phobius"/>
    </source>
</evidence>
<organism evidence="8 9">
    <name type="scientific">Bacillus smithii 7_3_47FAA</name>
    <dbReference type="NCBI Taxonomy" id="665952"/>
    <lineage>
        <taxon>Bacteria</taxon>
        <taxon>Bacillati</taxon>
        <taxon>Bacillota</taxon>
        <taxon>Bacilli</taxon>
        <taxon>Bacillales</taxon>
        <taxon>Bacillaceae</taxon>
        <taxon>Bacillus</taxon>
    </lineage>
</organism>
<keyword evidence="3 6" id="KW-0812">Transmembrane</keyword>
<feature type="domain" description="EamA" evidence="7">
    <location>
        <begin position="7"/>
        <end position="137"/>
    </location>
</feature>
<dbReference type="EMBL" id="ACWF01000017">
    <property type="protein sequence ID" value="EHL79349.1"/>
    <property type="molecule type" value="Genomic_DNA"/>
</dbReference>
<name>G9QHN1_9BACI</name>
<feature type="transmembrane region" description="Helical" evidence="6">
    <location>
        <begin position="145"/>
        <end position="166"/>
    </location>
</feature>
<evidence type="ECO:0000259" key="7">
    <source>
        <dbReference type="Pfam" id="PF00892"/>
    </source>
</evidence>
<feature type="transmembrane region" description="Helical" evidence="6">
    <location>
        <begin position="206"/>
        <end position="227"/>
    </location>
</feature>
<reference evidence="8 9" key="1">
    <citation type="submission" date="2011-09" db="EMBL/GenBank/DDBJ databases">
        <title>The Genome Sequence of Bacillus smithii 7_3_47FAA.</title>
        <authorList>
            <consortium name="The Broad Institute Genome Sequencing Platform"/>
            <person name="Earl A."/>
            <person name="Ward D."/>
            <person name="Feldgarden M."/>
            <person name="Gevers D."/>
            <person name="Daigneault M."/>
            <person name="Strauss J."/>
            <person name="Allen-Vercoe E."/>
            <person name="Young S.K."/>
            <person name="Zeng Q."/>
            <person name="Gargeya S."/>
            <person name="Fitzgerald M."/>
            <person name="Haas B."/>
            <person name="Abouelleil A."/>
            <person name="Alvarado L."/>
            <person name="Arachchi H.M."/>
            <person name="Berlin A."/>
            <person name="Brown A."/>
            <person name="Chapman S.B."/>
            <person name="Chen Z."/>
            <person name="Dunbar C."/>
            <person name="Freedman E."/>
            <person name="Gearin G."/>
            <person name="Goldberg J."/>
            <person name="Griggs A."/>
            <person name="Gujja S."/>
            <person name="Heiman D."/>
            <person name="Howarth C."/>
            <person name="Larson L."/>
            <person name="Lui A."/>
            <person name="MacDonald P.J.P."/>
            <person name="Montmayeur A."/>
            <person name="Murphy C."/>
            <person name="Neiman D."/>
            <person name="Pearson M."/>
            <person name="Priest M."/>
            <person name="Roberts A."/>
            <person name="Saif S."/>
            <person name="Shea T."/>
            <person name="Shenoy N."/>
            <person name="Sisk P."/>
            <person name="Stolte C."/>
            <person name="Sykes S."/>
            <person name="Wortman J."/>
            <person name="Nusbaum C."/>
            <person name="Birren B."/>
        </authorList>
    </citation>
    <scope>NUCLEOTIDE SEQUENCE [LARGE SCALE GENOMIC DNA]</scope>
    <source>
        <strain evidence="8 9">7_3_47FAA</strain>
    </source>
</reference>
<dbReference type="PATRIC" id="fig|665952.3.peg.437"/>
<sequence length="290" mass="30946">MTNGRSAFLVFLAAILWGTTGTAQTFAPDSATPVVIGAVRLAIGGPALLISAFLKRKLNHQGWSVIPVIMAALCIAAYQPLFFSAVKLTGVAIGTVTAIGSAPILAGILEWIVKRKIPERNWWLATFLAMMGCLLLIRNDHEMNAAPLGIIMAIGAGLSFAAYTLITKHLLEKHTPEAAVGVVFTLSSIFLTPFLFVYNLKWLLDLHGIAIALYLGLFATALSYMFFAKGLMGIHASTAVTLSLAEPLTAALLGVFIVGETLAPIAWTGVLLLFIGLGLLSFKPGKQKRR</sequence>
<accession>G9QHN1</accession>
<evidence type="ECO:0000256" key="3">
    <source>
        <dbReference type="ARBA" id="ARBA00022692"/>
    </source>
</evidence>
<dbReference type="InterPro" id="IPR000620">
    <property type="entry name" value="EamA_dom"/>
</dbReference>
<dbReference type="PANTHER" id="PTHR32322">
    <property type="entry name" value="INNER MEMBRANE TRANSPORTER"/>
    <property type="match status" value="1"/>
</dbReference>
<evidence type="ECO:0000256" key="1">
    <source>
        <dbReference type="ARBA" id="ARBA00004127"/>
    </source>
</evidence>
<feature type="transmembrane region" description="Helical" evidence="6">
    <location>
        <begin position="121"/>
        <end position="139"/>
    </location>
</feature>
<dbReference type="Gene3D" id="1.10.3730.20">
    <property type="match status" value="1"/>
</dbReference>